<proteinExistence type="predicted"/>
<gene>
    <name evidence="2" type="ORF">NB063_16890</name>
</gene>
<evidence type="ECO:0000313" key="3">
    <source>
        <dbReference type="Proteomes" id="UP001202961"/>
    </source>
</evidence>
<dbReference type="EMBL" id="JAMQBK010000043">
    <property type="protein sequence ID" value="MCM2372285.1"/>
    <property type="molecule type" value="Genomic_DNA"/>
</dbReference>
<accession>A0ABT0U5X8</accession>
<feature type="region of interest" description="Disordered" evidence="1">
    <location>
        <begin position="1"/>
        <end position="24"/>
    </location>
</feature>
<evidence type="ECO:0000256" key="1">
    <source>
        <dbReference type="SAM" id="MobiDB-lite"/>
    </source>
</evidence>
<dbReference type="InterPro" id="IPR036388">
    <property type="entry name" value="WH-like_DNA-bd_sf"/>
</dbReference>
<dbReference type="Proteomes" id="UP001202961">
    <property type="component" value="Unassembled WGS sequence"/>
</dbReference>
<dbReference type="Pfam" id="PF13412">
    <property type="entry name" value="HTH_24"/>
    <property type="match status" value="1"/>
</dbReference>
<keyword evidence="3" id="KW-1185">Reference proteome</keyword>
<name>A0ABT0U5X8_9BACT</name>
<feature type="compositionally biased region" description="Low complexity" evidence="1">
    <location>
        <begin position="8"/>
        <end position="23"/>
    </location>
</feature>
<dbReference type="Gene3D" id="1.10.10.10">
    <property type="entry name" value="Winged helix-like DNA-binding domain superfamily/Winged helix DNA-binding domain"/>
    <property type="match status" value="1"/>
</dbReference>
<dbReference type="InterPro" id="IPR036390">
    <property type="entry name" value="WH_DNA-bd_sf"/>
</dbReference>
<comment type="caution">
    <text evidence="2">The sequence shown here is derived from an EMBL/GenBank/DDBJ whole genome shotgun (WGS) entry which is preliminary data.</text>
</comment>
<protein>
    <submittedName>
        <fullName evidence="2">Winged helix-turn-helix transcriptional regulator</fullName>
    </submittedName>
</protein>
<organism evidence="2 3">
    <name type="scientific">Aporhodopirellula aestuarii</name>
    <dbReference type="NCBI Taxonomy" id="2950107"/>
    <lineage>
        <taxon>Bacteria</taxon>
        <taxon>Pseudomonadati</taxon>
        <taxon>Planctomycetota</taxon>
        <taxon>Planctomycetia</taxon>
        <taxon>Pirellulales</taxon>
        <taxon>Pirellulaceae</taxon>
        <taxon>Aporhodopirellula</taxon>
    </lineage>
</organism>
<dbReference type="SUPFAM" id="SSF46785">
    <property type="entry name" value="Winged helix' DNA-binding domain"/>
    <property type="match status" value="1"/>
</dbReference>
<dbReference type="RefSeq" id="WP_250929920.1">
    <property type="nucleotide sequence ID" value="NZ_JAMQBK010000043.1"/>
</dbReference>
<evidence type="ECO:0000313" key="2">
    <source>
        <dbReference type="EMBL" id="MCM2372285.1"/>
    </source>
</evidence>
<sequence length="117" mass="13024">MKQPATRSSKVSTAKASVASVDKTSAPAARWTFLTNHAHVLIALDANPDLVLREVAVQVGITERAVQRIVQDLEEEGFIRREKVGRKNHYEVLSDQTLRHPIEAHRTIGDLLQLIHG</sequence>
<reference evidence="2 3" key="1">
    <citation type="journal article" date="2022" name="Syst. Appl. Microbiol.">
        <title>Rhodopirellula aestuarii sp. nov., a novel member of the genus Rhodopirellula isolated from brackish sediments collected in the Tagus River estuary, Portugal.</title>
        <authorList>
            <person name="Vitorino I.R."/>
            <person name="Klimek D."/>
            <person name="Calusinska M."/>
            <person name="Lobo-da-Cunha A."/>
            <person name="Vasconcelos V."/>
            <person name="Lage O.M."/>
        </authorList>
    </citation>
    <scope>NUCLEOTIDE SEQUENCE [LARGE SCALE GENOMIC DNA]</scope>
    <source>
        <strain evidence="2 3">ICT_H3.1</strain>
    </source>
</reference>